<dbReference type="HOGENOM" id="CLU_2459196_0_0_1"/>
<dbReference type="Proteomes" id="UP000026915">
    <property type="component" value="Chromosome 2"/>
</dbReference>
<evidence type="ECO:0000313" key="1">
    <source>
        <dbReference type="EMBL" id="EOY00295.1"/>
    </source>
</evidence>
<evidence type="ECO:0000313" key="2">
    <source>
        <dbReference type="Proteomes" id="UP000026915"/>
    </source>
</evidence>
<accession>A0A061E5L0</accession>
<protein>
    <submittedName>
        <fullName evidence="1">Uncharacterized protein</fullName>
    </submittedName>
</protein>
<proteinExistence type="predicted"/>
<dbReference type="Gramene" id="EOY00295">
    <property type="protein sequence ID" value="EOY00295"/>
    <property type="gene ID" value="TCM_010133"/>
</dbReference>
<dbReference type="InParanoid" id="A0A061E5L0"/>
<reference evidence="1 2" key="1">
    <citation type="journal article" date="2013" name="Genome Biol.">
        <title>The genome sequence of the most widely cultivated cacao type and its use to identify candidate genes regulating pod color.</title>
        <authorList>
            <person name="Motamayor J.C."/>
            <person name="Mockaitis K."/>
            <person name="Schmutz J."/>
            <person name="Haiminen N."/>
            <person name="Iii D.L."/>
            <person name="Cornejo O."/>
            <person name="Findley S.D."/>
            <person name="Zheng P."/>
            <person name="Utro F."/>
            <person name="Royaert S."/>
            <person name="Saski C."/>
            <person name="Jenkins J."/>
            <person name="Podicheti R."/>
            <person name="Zhao M."/>
            <person name="Scheffler B.E."/>
            <person name="Stack J.C."/>
            <person name="Feltus F.A."/>
            <person name="Mustiga G.M."/>
            <person name="Amores F."/>
            <person name="Phillips W."/>
            <person name="Marelli J.P."/>
            <person name="May G.D."/>
            <person name="Shapiro H."/>
            <person name="Ma J."/>
            <person name="Bustamante C.D."/>
            <person name="Schnell R.J."/>
            <person name="Main D."/>
            <person name="Gilbert D."/>
            <person name="Parida L."/>
            <person name="Kuhn D.N."/>
        </authorList>
    </citation>
    <scope>NUCLEOTIDE SEQUENCE [LARGE SCALE GENOMIC DNA]</scope>
    <source>
        <strain evidence="2">cv. Matina 1-6</strain>
    </source>
</reference>
<dbReference type="EMBL" id="CM001880">
    <property type="protein sequence ID" value="EOY00295.1"/>
    <property type="molecule type" value="Genomic_DNA"/>
</dbReference>
<name>A0A061E5L0_THECC</name>
<keyword evidence="2" id="KW-1185">Reference proteome</keyword>
<gene>
    <name evidence="1" type="ORF">TCM_010133</name>
</gene>
<dbReference type="AlphaFoldDB" id="A0A061E5L0"/>
<sequence>MVWGTWQVVESVGRLKLFCWSHHTRVSESKDLKSCGKSCATVTIFQLARETGAFPAACSSSRFTHELTVVMFFNIIISKCEERKKATVK</sequence>
<organism evidence="1 2">
    <name type="scientific">Theobroma cacao</name>
    <name type="common">Cacao</name>
    <name type="synonym">Cocoa</name>
    <dbReference type="NCBI Taxonomy" id="3641"/>
    <lineage>
        <taxon>Eukaryota</taxon>
        <taxon>Viridiplantae</taxon>
        <taxon>Streptophyta</taxon>
        <taxon>Embryophyta</taxon>
        <taxon>Tracheophyta</taxon>
        <taxon>Spermatophyta</taxon>
        <taxon>Magnoliopsida</taxon>
        <taxon>eudicotyledons</taxon>
        <taxon>Gunneridae</taxon>
        <taxon>Pentapetalae</taxon>
        <taxon>rosids</taxon>
        <taxon>malvids</taxon>
        <taxon>Malvales</taxon>
        <taxon>Malvaceae</taxon>
        <taxon>Byttnerioideae</taxon>
        <taxon>Theobroma</taxon>
    </lineage>
</organism>